<keyword evidence="6" id="KW-1185">Reference proteome</keyword>
<keyword evidence="3" id="KW-0732">Signal</keyword>
<comment type="similarity">
    <text evidence="2">Belongs to the bacterial solute-binding protein 2 family.</text>
</comment>
<dbReference type="Proteomes" id="UP000598146">
    <property type="component" value="Unassembled WGS sequence"/>
</dbReference>
<dbReference type="InterPro" id="IPR025997">
    <property type="entry name" value="SBP_2_dom"/>
</dbReference>
<dbReference type="InterPro" id="IPR050555">
    <property type="entry name" value="Bact_Solute-Bind_Prot2"/>
</dbReference>
<dbReference type="EMBL" id="JADQTO010000003">
    <property type="protein sequence ID" value="MBG0561446.1"/>
    <property type="molecule type" value="Genomic_DNA"/>
</dbReference>
<evidence type="ECO:0000313" key="6">
    <source>
        <dbReference type="Proteomes" id="UP000598146"/>
    </source>
</evidence>
<dbReference type="GO" id="GO:0030246">
    <property type="term" value="F:carbohydrate binding"/>
    <property type="evidence" value="ECO:0007669"/>
    <property type="project" value="TreeGrafter"/>
</dbReference>
<dbReference type="GO" id="GO:0030288">
    <property type="term" value="C:outer membrane-bounded periplasmic space"/>
    <property type="evidence" value="ECO:0007669"/>
    <property type="project" value="TreeGrafter"/>
</dbReference>
<dbReference type="CDD" id="cd06312">
    <property type="entry name" value="PBP1_ABC_sugar_binding-like"/>
    <property type="match status" value="1"/>
</dbReference>
<evidence type="ECO:0000256" key="1">
    <source>
        <dbReference type="ARBA" id="ARBA00004196"/>
    </source>
</evidence>
<evidence type="ECO:0000256" key="2">
    <source>
        <dbReference type="ARBA" id="ARBA00007639"/>
    </source>
</evidence>
<dbReference type="AlphaFoldDB" id="A0A931C7F1"/>
<reference evidence="5" key="1">
    <citation type="submission" date="2020-11" db="EMBL/GenBank/DDBJ databases">
        <title>Isolation and identification of active actinomycetes.</title>
        <authorList>
            <person name="Sun X."/>
        </authorList>
    </citation>
    <scope>NUCLEOTIDE SEQUENCE</scope>
    <source>
        <strain evidence="5">NEAU-A11</strain>
    </source>
</reference>
<dbReference type="PANTHER" id="PTHR30036:SF7">
    <property type="entry name" value="ABC TRANSPORTER PERIPLASMIC-BINDING PROTEIN YPHF"/>
    <property type="match status" value="1"/>
</dbReference>
<dbReference type="PROSITE" id="PS51257">
    <property type="entry name" value="PROKAR_LIPOPROTEIN"/>
    <property type="match status" value="1"/>
</dbReference>
<comment type="caution">
    <text evidence="5">The sequence shown here is derived from an EMBL/GenBank/DDBJ whole genome shotgun (WGS) entry which is preliminary data.</text>
</comment>
<feature type="signal peptide" evidence="3">
    <location>
        <begin position="1"/>
        <end position="23"/>
    </location>
</feature>
<dbReference type="PANTHER" id="PTHR30036">
    <property type="entry name" value="D-XYLOSE-BINDING PERIPLASMIC PROTEIN"/>
    <property type="match status" value="1"/>
</dbReference>
<feature type="chain" id="PRO_5038787925" evidence="3">
    <location>
        <begin position="24"/>
        <end position="333"/>
    </location>
</feature>
<evidence type="ECO:0000259" key="4">
    <source>
        <dbReference type="Pfam" id="PF13407"/>
    </source>
</evidence>
<gene>
    <name evidence="5" type="ORF">I4J89_08220</name>
</gene>
<dbReference type="Pfam" id="PF13407">
    <property type="entry name" value="Peripla_BP_4"/>
    <property type="match status" value="1"/>
</dbReference>
<name>A0A931C7F1_9ACTN</name>
<dbReference type="SUPFAM" id="SSF53822">
    <property type="entry name" value="Periplasmic binding protein-like I"/>
    <property type="match status" value="1"/>
</dbReference>
<evidence type="ECO:0000256" key="3">
    <source>
        <dbReference type="SAM" id="SignalP"/>
    </source>
</evidence>
<feature type="domain" description="Periplasmic binding protein" evidence="4">
    <location>
        <begin position="52"/>
        <end position="295"/>
    </location>
</feature>
<evidence type="ECO:0000313" key="5">
    <source>
        <dbReference type="EMBL" id="MBG0561446.1"/>
    </source>
</evidence>
<dbReference type="Gene3D" id="3.40.50.2300">
    <property type="match status" value="2"/>
</dbReference>
<accession>A0A931C7F1</accession>
<dbReference type="InterPro" id="IPR028082">
    <property type="entry name" value="Peripla_BP_I"/>
</dbReference>
<proteinExistence type="inferred from homology"/>
<organism evidence="5 6">
    <name type="scientific">Actinoplanes aureus</name>
    <dbReference type="NCBI Taxonomy" id="2792083"/>
    <lineage>
        <taxon>Bacteria</taxon>
        <taxon>Bacillati</taxon>
        <taxon>Actinomycetota</taxon>
        <taxon>Actinomycetes</taxon>
        <taxon>Micromonosporales</taxon>
        <taxon>Micromonosporaceae</taxon>
        <taxon>Actinoplanes</taxon>
    </lineage>
</organism>
<protein>
    <submittedName>
        <fullName evidence="5">Sugar ABC transporter substrate-binding protein</fullName>
    </submittedName>
</protein>
<dbReference type="RefSeq" id="WP_196413235.1">
    <property type="nucleotide sequence ID" value="NZ_JADQTO010000003.1"/>
</dbReference>
<comment type="subcellular location">
    <subcellularLocation>
        <location evidence="1">Cell envelope</location>
    </subcellularLocation>
</comment>
<sequence length="333" mass="34362">MSRYGKRTIAVVLAMGLAVAAGACSSSGGKEAEENAEGLSGGKAGTPTMTVAMVTHAAPGDTFWDIIKKGAQSAASKDNVDLKYSADPSSANQATLIQSAIDSKVDGIAVTLPDPPALVPVVKKAIAAGIPVIAFNAGITSFEDSGALAYFGSDESVAGETAGARAAQDGAKHVLCVVQEQGQVQLEARCDGVQKGFGGGQYDKIYVNGRDMPSVQTTIATKLQQDKTIDMIVTLGAPFALASIQAVKDTGSQAKVATFDFNPQIPEQIKSGALQWAIDQQPFLQGYSAVDGLWLYKNNGNVLGGGKATLTGPYLVDKNNVDFVAKFAAAGNR</sequence>